<dbReference type="Pfam" id="PF08818">
    <property type="entry name" value="DUF1801"/>
    <property type="match status" value="1"/>
</dbReference>
<name>A0A173LKV7_9ACTN</name>
<dbReference type="RefSeq" id="WP_067477269.1">
    <property type="nucleotide sequence ID" value="NZ_CP015961.1"/>
</dbReference>
<dbReference type="KEGG" id="dtm:BJL86_1158"/>
<dbReference type="InterPro" id="IPR014922">
    <property type="entry name" value="YdhG-like"/>
</dbReference>
<dbReference type="Gene3D" id="3.90.1150.200">
    <property type="match status" value="1"/>
</dbReference>
<dbReference type="OrthoDB" id="3236524at2"/>
<keyword evidence="3" id="KW-1185">Reference proteome</keyword>
<dbReference type="AlphaFoldDB" id="A0A173LKV7"/>
<dbReference type="STRING" id="499555.BJL86_1158"/>
<dbReference type="EMBL" id="CP015961">
    <property type="protein sequence ID" value="ANI91947.1"/>
    <property type="molecule type" value="Genomic_DNA"/>
</dbReference>
<dbReference type="SUPFAM" id="SSF159888">
    <property type="entry name" value="YdhG-like"/>
    <property type="match status" value="1"/>
</dbReference>
<feature type="domain" description="YdhG-like" evidence="1">
    <location>
        <begin position="20"/>
        <end position="109"/>
    </location>
</feature>
<reference evidence="2 3" key="1">
    <citation type="submission" date="2016-06" db="EMBL/GenBank/DDBJ databases">
        <title>Complete genome sequence of a saline-alkali tolerant type strain Dietzia timorensis ID05-A0528T.</title>
        <authorList>
            <person name="Wu X."/>
        </authorList>
    </citation>
    <scope>NUCLEOTIDE SEQUENCE [LARGE SCALE GENOMIC DNA]</scope>
    <source>
        <strain evidence="2 3">ID05-A0528</strain>
    </source>
</reference>
<dbReference type="Proteomes" id="UP000186104">
    <property type="component" value="Chromosome"/>
</dbReference>
<evidence type="ECO:0000313" key="3">
    <source>
        <dbReference type="Proteomes" id="UP000186104"/>
    </source>
</evidence>
<organism evidence="2 3">
    <name type="scientific">Dietzia timorensis</name>
    <dbReference type="NCBI Taxonomy" id="499555"/>
    <lineage>
        <taxon>Bacteria</taxon>
        <taxon>Bacillati</taxon>
        <taxon>Actinomycetota</taxon>
        <taxon>Actinomycetes</taxon>
        <taxon>Mycobacteriales</taxon>
        <taxon>Dietziaceae</taxon>
        <taxon>Dietzia</taxon>
    </lineage>
</organism>
<evidence type="ECO:0000313" key="2">
    <source>
        <dbReference type="EMBL" id="ANI91947.1"/>
    </source>
</evidence>
<evidence type="ECO:0000259" key="1">
    <source>
        <dbReference type="Pfam" id="PF08818"/>
    </source>
</evidence>
<protein>
    <recommendedName>
        <fullName evidence="1">YdhG-like domain-containing protein</fullName>
    </recommendedName>
</protein>
<gene>
    <name evidence="2" type="ORF">BJL86_1158</name>
</gene>
<sequence length="120" mass="13561">MAQAAASIDEYLAGVDSAFRAELERIRALVTRLVPEAEEKISYRMPTMEYRGRALVYFTASKRHMSFYPSSMALDELAERLTGYERTAHAVKSTLDNPLPDELIEDLVRVHVREIDAAKG</sequence>
<accession>A0A173LKV7</accession>
<proteinExistence type="predicted"/>